<dbReference type="VEuPathDB" id="FungiDB:SDRG_00282"/>
<dbReference type="InterPro" id="IPR013783">
    <property type="entry name" value="Ig-like_fold"/>
</dbReference>
<feature type="transmembrane region" description="Helical" evidence="3">
    <location>
        <begin position="6952"/>
        <end position="6970"/>
    </location>
</feature>
<feature type="transmembrane region" description="Helical" evidence="3">
    <location>
        <begin position="6750"/>
        <end position="6772"/>
    </location>
</feature>
<feature type="domain" description="IPT/TIG" evidence="4">
    <location>
        <begin position="3894"/>
        <end position="3975"/>
    </location>
</feature>
<evidence type="ECO:0000256" key="2">
    <source>
        <dbReference type="SAM" id="MobiDB-lite"/>
    </source>
</evidence>
<feature type="domain" description="IPT/TIG" evidence="4">
    <location>
        <begin position="3616"/>
        <end position="3703"/>
    </location>
</feature>
<dbReference type="SUPFAM" id="SSF57184">
    <property type="entry name" value="Growth factor receptor domain"/>
    <property type="match status" value="1"/>
</dbReference>
<feature type="domain" description="IPT/TIG" evidence="4">
    <location>
        <begin position="2290"/>
        <end position="2375"/>
    </location>
</feature>
<dbReference type="InterPro" id="IPR002909">
    <property type="entry name" value="IPT_dom"/>
</dbReference>
<dbReference type="Pfam" id="PF07699">
    <property type="entry name" value="Ephrin_rec_like"/>
    <property type="match status" value="1"/>
</dbReference>
<feature type="domain" description="IPT/TIG" evidence="4">
    <location>
        <begin position="6161"/>
        <end position="6253"/>
    </location>
</feature>
<keyword evidence="1" id="KW-0732">Signal</keyword>
<keyword evidence="3" id="KW-0812">Transmembrane</keyword>
<feature type="domain" description="IPT/TIG" evidence="4">
    <location>
        <begin position="4161"/>
        <end position="4243"/>
    </location>
</feature>
<feature type="domain" description="IPT/TIG" evidence="4">
    <location>
        <begin position="4427"/>
        <end position="4511"/>
    </location>
</feature>
<feature type="domain" description="IPT/TIG" evidence="4">
    <location>
        <begin position="4339"/>
        <end position="4425"/>
    </location>
</feature>
<feature type="domain" description="IPT/TIG" evidence="4">
    <location>
        <begin position="4955"/>
        <end position="5036"/>
    </location>
</feature>
<dbReference type="CDD" id="cd00102">
    <property type="entry name" value="IPT"/>
    <property type="match status" value="7"/>
</dbReference>
<evidence type="ECO:0000259" key="4">
    <source>
        <dbReference type="SMART" id="SM00429"/>
    </source>
</evidence>
<dbReference type="RefSeq" id="XP_008603975.1">
    <property type="nucleotide sequence ID" value="XM_008605753.1"/>
</dbReference>
<feature type="domain" description="IPT/TIG" evidence="4">
    <location>
        <begin position="798"/>
        <end position="887"/>
    </location>
</feature>
<dbReference type="InterPro" id="IPR011641">
    <property type="entry name" value="Tyr-kin_ephrin_A/B_rcpt-like"/>
</dbReference>
<feature type="domain" description="IPT/TIG" evidence="4">
    <location>
        <begin position="3005"/>
        <end position="3089"/>
    </location>
</feature>
<proteinExistence type="predicted"/>
<feature type="domain" description="IPT/TIG" evidence="4">
    <location>
        <begin position="1768"/>
        <end position="1854"/>
    </location>
</feature>
<dbReference type="STRING" id="1156394.T0SI86"/>
<feature type="domain" description="IPT/TIG" evidence="4">
    <location>
        <begin position="5142"/>
        <end position="5224"/>
    </location>
</feature>
<feature type="transmembrane region" description="Helical" evidence="3">
    <location>
        <begin position="7251"/>
        <end position="7273"/>
    </location>
</feature>
<feature type="transmembrane region" description="Helical" evidence="3">
    <location>
        <begin position="6793"/>
        <end position="6820"/>
    </location>
</feature>
<feature type="domain" description="IPT/TIG" evidence="4">
    <location>
        <begin position="4778"/>
        <end position="4866"/>
    </location>
</feature>
<dbReference type="PANTHER" id="PTHR46769:SF2">
    <property type="entry name" value="FIBROCYSTIN-L ISOFORM 2 PRECURSOR-RELATED"/>
    <property type="match status" value="1"/>
</dbReference>
<feature type="compositionally biased region" description="Basic and acidic residues" evidence="2">
    <location>
        <begin position="7063"/>
        <end position="7086"/>
    </location>
</feature>
<dbReference type="Gene3D" id="2.10.50.10">
    <property type="entry name" value="Tumor Necrosis Factor Receptor, subunit A, domain 2"/>
    <property type="match status" value="2"/>
</dbReference>
<reference evidence="5 6" key="1">
    <citation type="submission" date="2012-04" db="EMBL/GenBank/DDBJ databases">
        <title>The Genome Sequence of Saprolegnia declina VS20.</title>
        <authorList>
            <consortium name="The Broad Institute Genome Sequencing Platform"/>
            <person name="Russ C."/>
            <person name="Nusbaum C."/>
            <person name="Tyler B."/>
            <person name="van West P."/>
            <person name="Dieguez-Uribeondo J."/>
            <person name="de Bruijn I."/>
            <person name="Tripathy S."/>
            <person name="Jiang R."/>
            <person name="Young S.K."/>
            <person name="Zeng Q."/>
            <person name="Gargeya S."/>
            <person name="Fitzgerald M."/>
            <person name="Haas B."/>
            <person name="Abouelleil A."/>
            <person name="Alvarado L."/>
            <person name="Arachchi H.M."/>
            <person name="Berlin A."/>
            <person name="Chapman S.B."/>
            <person name="Goldberg J."/>
            <person name="Griggs A."/>
            <person name="Gujja S."/>
            <person name="Hansen M."/>
            <person name="Howarth C."/>
            <person name="Imamovic A."/>
            <person name="Larimer J."/>
            <person name="McCowen C."/>
            <person name="Montmayeur A."/>
            <person name="Murphy C."/>
            <person name="Neiman D."/>
            <person name="Pearson M."/>
            <person name="Priest M."/>
            <person name="Roberts A."/>
            <person name="Saif S."/>
            <person name="Shea T."/>
            <person name="Sisk P."/>
            <person name="Sykes S."/>
            <person name="Wortman J."/>
            <person name="Nusbaum C."/>
            <person name="Birren B."/>
        </authorList>
    </citation>
    <scope>NUCLEOTIDE SEQUENCE [LARGE SCALE GENOMIC DNA]</scope>
    <source>
        <strain evidence="5 6">VS20</strain>
    </source>
</reference>
<feature type="domain" description="IPT/TIG" evidence="4">
    <location>
        <begin position="3982"/>
        <end position="4074"/>
    </location>
</feature>
<feature type="domain" description="IPT/TIG" evidence="4">
    <location>
        <begin position="4694"/>
        <end position="4777"/>
    </location>
</feature>
<dbReference type="CDD" id="cd00603">
    <property type="entry name" value="IPT_PCSR"/>
    <property type="match status" value="1"/>
</dbReference>
<feature type="domain" description="IPT/TIG" evidence="4">
    <location>
        <begin position="4868"/>
        <end position="4953"/>
    </location>
</feature>
<feature type="transmembrane region" description="Helical" evidence="3">
    <location>
        <begin position="7142"/>
        <end position="7164"/>
    </location>
</feature>
<feature type="transmembrane region" description="Helical" evidence="3">
    <location>
        <begin position="7102"/>
        <end position="7122"/>
    </location>
</feature>
<dbReference type="EMBL" id="JH767132">
    <property type="protein sequence ID" value="EQC42552.1"/>
    <property type="molecule type" value="Genomic_DNA"/>
</dbReference>
<evidence type="ECO:0000256" key="1">
    <source>
        <dbReference type="ARBA" id="ARBA00022729"/>
    </source>
</evidence>
<feature type="region of interest" description="Disordered" evidence="2">
    <location>
        <begin position="7596"/>
        <end position="7632"/>
    </location>
</feature>
<feature type="domain" description="IPT/TIG" evidence="4">
    <location>
        <begin position="5407"/>
        <end position="5497"/>
    </location>
</feature>
<feature type="domain" description="IPT/TIG" evidence="4">
    <location>
        <begin position="1499"/>
        <end position="1581"/>
    </location>
</feature>
<sequence>MTPQRGPASGNTNLQVTLRLIGAPPVVPVRCAFSGANTSWVVPASASLTASVLRISCPTPFFDLAGPVHVAIVLDELDTIRVSVPFTVYAIVGTDTPWQATPTGVVSRADAVMTVTGFGFDVVDSTMPLLCNYSGIGVTTATLRTSSTLSCPVPINTSTDAQASTLQIQLGQGPALWSVPCAVYRPLVIRTMTPTTGLAGTRVTLQLESTLMPLTSLQCLFGSMVVAAHLTNATTVECVAPPVAAVMSQAVTLLVQGQQATLAPTFFTYQAPSLITSLQPAVGTAGAHVVLQATTISPGTVVLFNGVPATTTVLNATSVTCTVPVLNIASRRTTLLARIALSLNGAVYSLNTLAIHSSAGWTATAMAPTVVPTLGGRRIIFTIDVVDIPPPTNQLACRFGDAPGVTTSVEALSPTNVACVAPSWPTTGTVSVSLMLQNVTLGAFPLVFMNITNATVTLVSPSSGRPGASLLFQRPSPGNASVYACVFQFVSGDIVRPIAAFNDTTMKCEVPTLPPTVVAPVTTPVVVQALGVIVLSTQYTIVAPLIVLEVSPSCGSVSTLLRVYGSGFQLDGAYDCVFATGATRAIVFSASEMSCWPSAGVSTDSSLAILDTRTNESVLAPGGFTVVSPPRVTAVQASQDVVFVKCSVPDPVPSSRIFCGFNNATTQVVGSWHAAGTVACPLLDAGQLTAITSVLLSWNGQEWSSGFAWSAPRLLELSATRVAAGHWFSMTGAGMAPPGAAVCWIGAFRTSAIIESPSRVLCQAPNTSTSLQNVSVTISLDGGVSLLASNLVVSVAAAARISAVVPSFATTRGGALVSVVGTGFPESIVNVSCRFGDVRTQGIMNGTTAVLCSTPLTAKPGVAALSLEWLSSENDDMATNSVGFELVPVPIVANISPRVVATNHSTPVVVSGTGFRDASVLQCVAISDAAVAQPLVTQWLNSSSILCIFPPLSPPQRVTLRITINGHEGFEAPHPIVVAVPPTLARCPLSSGVEGSALELHLAEASAFRTACQFDAANISVVSPAARANGTLLVCTAPRLPLGVTARLSLLLDDSTVVSTPCLFSTTVPGAIVRTVPLSGSVAGGTQLFLHGTSLPTAPGNCTFDFGYQVLEVPGHFWNKSVVSCVAPPAPASQPTVASVSVAGVSSSVAFRYVIDPNVVAIVPTNGVPRGGTLVTLYGTGFIDTHLLQCVFGSAVVPAQWVSPTTIACVAPSMLDAGSATVLIALRLNGVDALVSSISYTYAAVPTIVAPVVATGGTGLVLVLDSYLGSDDLTCLFDATRLVPGLVVNRSHVVCPRPLVSVTTVAVSNNGREFSPPVDIAASTLRLATLQPRVAPYGSAGLVTLHSTFNRSMVYTCDVDATLSLPLTVLNATTGTCIVPTTAVATSHKIAIATDVLVSNALLYWLVPPPSVAAIAPVVGVNTGASSVLHVSGTGFVDVGDYVCYFGERYSSMGRWQSTTLVDCPVPLQLSLGEFELQLWFSGERVAGPNTITYSVLPASTLSELTPVNGALQGGTTIELRGSAFPPTATCLFGHRTVVPTSQNATYLACTSPMVASPTTVAVAVALNGVLVSAALYYTYTDPPILIHLVSPVVVPRTFPGPIRVRVAEVSPLDTVLCRYHADSVAWTVVGVIEGATTVSCPFSEQQSHPGRLELALSWNSHDWSLPLAFDVAPPMLLSHLAPTTALYPLPPTAMVRVFGFSLQAFSCAFQAASTGGSTLVAAVTYSTTALDCPIPPQLVPDTYSVALTSADGTLLSANELGFVIASSPSVDVASPTGGDVRGSTPVVVRGAGFRTLSAGFWKCRFGELTTSATIVDDMTLSCLAPAISAPQTVSLAITWGDQRVQDGWRYTYYDVPRIASRQPLRPVTTNVSTSVLILGDAFPVAQSSSVACGLGTQPPSTIPAAYINVSTLVCHLPAVPIAGAYDLWVLWNGVDASSSVPLEVVQPMTLRAVVPAVGFTATEVLTLLGGPFRRQDPVECFYQGMYVIGTVLNATAVSCSVRWNSGPSNVAILLTSNRVTFSNAVSFLYAPDARVHGIAPRDGVVGHRTTVRLEGYFPTALRASTLACSFQGALSPALVLNPSALQCVAPAVATATTVAVSLVYEGRVIPSPTVLTILPSVSVLATYPAFVSSSAVSPVSVVLTFDKDVSAYGLTCPNDVPLVVLSNSTGGCSNLSFGQLLGSHELWLAKNFESIASFSVTVLRPIASFDVGPNLIGEAGGTLLRITATPAPPQLSCRIDGEIVSGHRRPDGTFVCAAPPHAPGVVFVDVSFDGFASSSAPRPLTYLARVQLHSIAPSFGLVAQYQDVVVRGTNFVDATSWCCHFDATVVRARVLNSSALQCTAPPLLHEASVRVSVSWNDDERASTLLAFEVLAFPTQVQAVPSGPSGWTIALDVNASVRAYECAIASSTATTPTMVTSTYDRPSVLRCPSAGLDAPSALTLWYNGAPLPSTVVLMTDPCQRIVVSDSMVTVDDPLVTFYGQYGASVPLLCAVNDADRVPAISVDATSVQCVLPSTMISPNVTLTLWCNDRPVHTKTVARSLPASILSVSPNVTASYVNYTGSVLLLRGVRLATASPVFCNFNRTMSMPVVASSENTAQCQVPVLSTLGHVSLTLETASGALLADHSWTVVAPPVVVSVSPQVVPMGSLIHISGSHLGPTLLVMYGASSSSLSCAVVSDSVAECPVPTTPGTFAIALSTTDGFQFQPIADVVVTVLTSTGVVTTMTPTLQVANQTTSLVFEGSLLATMKLLAGPRGPRMQCRLQGPVEMYVAAILDSQDRIACSVFIVQPGVYNVSVVVYNVSVVPIFADTVFELHVVAAPRRISMTPLVANLDGSTRVTFCGAPSLPYSPRMHCLFGAATAAVSVANASCVFCMAPAQPSGSLPAALYLDVDVPVSHDGPFSIQYIQEPAIVHVEPVVIASSTPSTVVVSGWAFPNESVPLMCVIQVVDKVVTTVAATNVTSRRVLCALPPLPFVSTVHLGVAIDGVVYSNVVPITVLPEWNTTQWQLEPATGPLGGNYTVAIRGRGFPAGISVQCMFGTAIVPGIVVSPERVLCQVPRTTVQPMVPLSLVFGPAVVKTALVFTFTTPPVVFTVQPSLAWVASFQMWAQVHGAALNFAQRWECIFGTDRVAAVHLSPQRLACQAPALVAGNLTLRVLGHDRIYYETIIVVAPAPALAAPRTLFGWRGANLIVEGVHLTSVTSCRVGTALVPAISSAYNVSCAAPPGSGTVNVTLLVGDEPVPSVPWHFQYVASMTISSIHPTALAIVDRSSTLSLYGNFSSAITSYQCRFGVSTTTVASLVSTSELTCGIPVLPLGSTPIAVLWDSANVIPGPQLVFSTLPPLAFPSLVPSEGPSAGGTVVRVQTRGLAQARNITCIFGSQWHAGSYDHVTRHVLCKAPPQATSGVVSVALVVNHQTFATNLTYAYLAVPTLLSVQQSLDATEQWHVVVTTSPTSAQRLWLKTPDMQCLAVLSGTQTFGCVLGAPTPSTPTARLFVSVNGVDFEPSALMLDIAAVLQAVFVDFVEPAFVPMNAPALTASVHGAGLGICDPMLQGVDCVCVFGAEATKVTYVSSVRVHCPIPALLAAVPFSLSANGSEYIPLTRSSRTMHVAGDVAVAAAAPTAGLATGGTIVSVSGLGFYPALGCWLDARVFLPAMVLNATYLVCTLPPQGAPPATVTIVITTELQPNFVSAPQLTFKYLEAPLVTALWPSMVAMHPNASVSLTLTSSVPTTFQEQAMDCLFDREVASKGLVVAMTSTTLTITCSVPTQMVAGVATVDLVLNDQHDIWTGWSMDVIDGNTLRSVLPSYVPTNARVPITMHLHYDALDVELSCVFYQAATNRTWQAPARTVAPRAFDCLTPHVTVASVLDIWLELHGQTYTDNRLVLAVYLPPEGVGMQPAVSLLNGGAVVRLYGRRFLATPDLACQFGATQSTPARFVSVHQVECTAPPSPLPTNVSLGIVYSGALVNWLNMSIEYVDDVRILDVTPPNGPLGGHTPVVLSATGLRASWHLQCAFELGTGDALVPATFDAAHHTVSCAAPPAAWPETVTISLYTSADGVRLASFPMSYAYVPPMQVLSTFPARGIAGVAMLVDVHGVFLRPSIVCRINQATTAPAFFMSESHARCAVPALASTSIVVLEVANNGLDFVLATILPVDPPLNATMISPNNGPISGGTTLYLQGANVGQASHCRIDRVIVPTRKINATMVACIAPPHSRGVVTVELSSNAAGYVLASVSYEYLVVPSVVAVEPPRGQVASRIVVLGSGFVDRGNVYCRFGKRALVLAHVSSTTRLECVVPDVPLTIVDGRLQRALQVEVSLNNGVDYSANGVTFEVLDAYHVRSLRPRTGSALGGTRVRLLGHGFHQAKQLACTFGSAVVPAVYVSPTELQCVTLAHTTGVVPVGLLDESDALTALPATLTFEFTYATLLDTIVPSAGATTGGTIVSVLGRHIGFSTTLACRFNATTVPAVYINASCVSCVAPAHAAGTVDVTLSNGGLEVSPSSVVFAYRALPVLSALSNRTAVSPLGGDVVAIVGTSFEGPVTCIFDDGRASGPGMVLSSTTVTCVVPPRATASVATLFVDALSGRSNVLSLPYLAPTEVWSIVPPFGSSDGGGHLRLHGTGFNQSRALECVFSDDSGWRQTTPAIFVSPSEASCVSPQVPHVSSPTSLRVDVYHFGTPVTQLSGVFTALPPLQLQVVEPREADNSGSTIVAFRGAKFYPSSALACVFNASRVPAAFENASFATCRTPVHVPGTVAIGLTNNGFDVVWHGNFTFRAPVYVASVAPTTGVTTGSTTVRISGASFFPAMQLECTFDTTTVLATFVSPTAAMCVAPATTDNYTSRTVRFAVGLVNQAPKAVVAFTYVALERILSVTPGRAWSIGGTVVTVATQNVRVSSNATCWFGATAVQASKVTASTMVCASPQASPTSLAFAVSSTASAPASVDPFSFEILPTPVVTAMPVVTAFVDGGSDVTLYGNHLESVSHCRIGSAVVPAYATSTRLRCVTPPQPSPGTYVVSLQSYFATLATPWNVTYVPIPVPPPVPAFVESTVRTDRPTITSLFPPTVSSSGGTVVTVIGSLFQNIPTLQCMFGTVVVPASYRSPTSLVCVSPRHVPMQLLVEVSNDGILASISARHVMVANDAVQRAISPEFGNVGTRVRVFGNHFSQSPLLVCRFGLAVVSATFVSRTEVTCVAPDPTTVSLSNGRDVVVVHTSNNNASFTSHGSFFTYAPTPLVTSSWPPIVSQVGTGSVTVRGYHFRPYPVSCVWNRLVVVPATVHSSTLLQCAVPPSLAVGQATLQLSILNGLDPSPPTTTVTFAAAVTLVGVAPASAPSLANTTLVHVYGTSFRSTIELSCQVDTTLVPAIYVNSTTVQCLLPPHPIGRVALSVTTNGIEFASPVAFSFVPDVRVARVRPTFTLLPGQTPVFVQGRHFQNISTLGCRFGERFAQATYLSPELLLCVAPSRVGNLVAPATTVTIEVTVDGIAFSTSGVPFEYRSSCPRGAYCWGHDVSASPNGTYIGADAQNFTLCTPGTFQPRAGQTACLPCPVGYFCPDFGLSHPVLCPAGYICDRQALSTPTILCNQGHYCSRGTKTMNVHEWEASNNYLWNNETGLLVFNDSSMTWPIVARVLPATGARRLNHPPVLEDPGCLVRNCVIGSSVLVPEKPYVCPLGMYCFKGATTLSPMANNFSTPQTCYAGFFCPRGSFTPEGTGPCPTGYFCPNPTDALLCPCGMYCPGVGNTKPIACYPGTYQPATGQPTCVLCPIGSICPGWNNTAPTLCPAGFVCSAVGLSHPVQLCPAGFYCNEGTWTLDPSELSPLRPYPCATGTFCLAGIEAPLTIDWLPNVPAGATSRQTCTEGAFCLEGTTEATLCYPGHYCPPGTTFPVITPPGTFSGEDGAIAPMLCFPGTFAVFASSTNCQVCPAGYTCPGYGNYIPKICPPGSYRSIADSITCRLCPAGTWSPNSGVADISYCEPCPAGRVCGVQGMNNLTQSIICPSGYVCGEATTLDMQYMHECPAGYFCGAETTLATAFDNLCPPGSTCLRGTKDTERTRYMCPVGAFCPLGTADGTAKECQCPSRTTSLPGSNAQIDCSITEISVCDKDPAKSYYPQFTYTFQGETKIFNSWATSNPTGEVEVVTKVLPVNASASALGWHNGTIDVMRACPSQLSATGGELLTVIGRNFLDTNELTCEFRLVDSIVFLSVPATYVNGSRVQCRTPPMALNGAASVAAKVHVSNYGVHISSTGADLTYASSPPSASPCGYRASEEGPWPPELGWFALRGLSEILLSFDLRHIPVDMLYDEHFKIAIYVAPSLCNNAVCNAKRVRLPLGAATETSPCRQPLLLPSSLTSTAFQQHDVLNLTLLALEDMLIKPEIHITYGLFASAADLFVNSTSVEIRSPSRANNTAGIVADSRPLSPIISFEEELVPRDYAFLAVYRRAIGLNVPYPMNLPPRFSQLERGRVLQTNVVSEKSPQLNLLDTPVPGVTTDAYWSSPFSTLATTIDMVAKYRETFQGLASDNSSYDMTNVMLPYLPYFSHCRGYGRYMTIFDLLESDEHCQLPALTEQPATWSRRTLPPLLNQDDVVVVGPVDILQDPIADYCYRDVACEYEEDLRSVAVNPRWFEASTLTSLFEMVNEPVTYQAYSTGSALYGTLLAAGNSDIFVPVLIDRSAADVIEGGCTIQCFPRKMTLEIAYYQVTLQLKRLIFVKLIFDNFDVDTTRTDYALHVEYHPLGYLELLINFAFEPSMYITLFNVMGLVAWVGCAMAWIINRLMTRIRDPPKLYYLSYLSLIAPPPTIGAILATLPLSAIIGSFYLLLNGDLAFSISNNYPGAYPYWLLDNVKSQYNAALLDPALVTTMRHGRTGFCFLLLGCYLMSEAAVIFVPKTISISERAAEEKTETSDALLPEEDDSLWKPTPWLRTSFIFASVLQALFLTVVVEFSFWKDFPNYLWYILFMTKLLVPIIDMAGEAMLHDRLLLSPLKCATNVVFATITMAAPDLLGFMIAFYILFGVAFLHRLYFDVVLDAIFGHLRACFRLLQRAGKEVLGPDGKPIDNDEDEANKKKEEDAKKALSDKAASDKASEEDADTVEPIIDFAMEYAMETLAFFFQPTMVIIMIVFRAETGIADNYSIRVQDLEYYCYFFIVIISYHLLADVFILHSLELFKGWKLYDYFVYCRYRYIQREKRWKGLEHNLDECIEEGLRHLDQICFSSQYHFMCGVQTLAILALVVAIEIMVRNKYNMFADPAVLALVPYMALTCYCVRRICLYLIRKLALYKLRHESTMWIANPEDENMDVPNWEELERLKGASHEAFLMNQRLTSETFRYKFLNYNRAWIIEQLPNILTPRTLRRARPYLITQFSKIISSLNPQVSDDDDDDSGRPHFGPVSLTAPSRDIIRLWLAKARRRLRLREAVQPIINAARKVECESCLSRRQLQVELMIPLEVMGDKFDKVYPSDEFNVAEWKAFFIKHEKFRTLCLNCLAKQKQEARMQPLGLGANDQTMADAETAAALGFGSVHLNAASRAILLKWYKLGQDRVFGKTGKRRAVANVSDDEEDAALRGAKWANQPVFLNAASTAIAIKWLVAGRTAIKSKMGGKKIQPLEAAPKPKRKKPPTKSKDIEKAKSRRK</sequence>
<evidence type="ECO:0000313" key="6">
    <source>
        <dbReference type="Proteomes" id="UP000030762"/>
    </source>
</evidence>
<feature type="domain" description="IPT/TIG" evidence="4">
    <location>
        <begin position="4599"/>
        <end position="4688"/>
    </location>
</feature>
<dbReference type="OMA" id="GEVRCET"/>
<organism evidence="5 6">
    <name type="scientific">Saprolegnia diclina (strain VS20)</name>
    <dbReference type="NCBI Taxonomy" id="1156394"/>
    <lineage>
        <taxon>Eukaryota</taxon>
        <taxon>Sar</taxon>
        <taxon>Stramenopiles</taxon>
        <taxon>Oomycota</taxon>
        <taxon>Saprolegniomycetes</taxon>
        <taxon>Saprolegniales</taxon>
        <taxon>Saprolegniaceae</taxon>
        <taxon>Saprolegnia</taxon>
    </lineage>
</organism>
<evidence type="ECO:0000256" key="3">
    <source>
        <dbReference type="SAM" id="Phobius"/>
    </source>
</evidence>
<feature type="domain" description="IPT/TIG" evidence="4">
    <location>
        <begin position="4513"/>
        <end position="4597"/>
    </location>
</feature>
<accession>T0SI86</accession>
<feature type="domain" description="IPT/TIG" evidence="4">
    <location>
        <begin position="1069"/>
        <end position="1154"/>
    </location>
</feature>
<dbReference type="Proteomes" id="UP000030762">
    <property type="component" value="Unassembled WGS sequence"/>
</dbReference>
<feature type="domain" description="IPT/TIG" evidence="4">
    <location>
        <begin position="1156"/>
        <end position="1243"/>
    </location>
</feature>
<dbReference type="eggNOG" id="ENOG502QUKY">
    <property type="taxonomic scope" value="Eukaryota"/>
</dbReference>
<feature type="domain" description="IPT/TIG" evidence="4">
    <location>
        <begin position="3176"/>
        <end position="3254"/>
    </location>
</feature>
<dbReference type="SUPFAM" id="SSF81296">
    <property type="entry name" value="E set domains"/>
    <property type="match status" value="26"/>
</dbReference>
<feature type="transmembrane region" description="Helical" evidence="3">
    <location>
        <begin position="6990"/>
        <end position="7018"/>
    </location>
</feature>
<dbReference type="SMART" id="SM00429">
    <property type="entry name" value="IPT"/>
    <property type="match status" value="27"/>
</dbReference>
<feature type="domain" description="IPT/TIG" evidence="4">
    <location>
        <begin position="2635"/>
        <end position="2723"/>
    </location>
</feature>
<protein>
    <recommendedName>
        <fullName evidence="4">IPT/TIG domain-containing protein</fullName>
    </recommendedName>
</protein>
<feature type="region of interest" description="Disordered" evidence="2">
    <location>
        <begin position="7051"/>
        <end position="7086"/>
    </location>
</feature>
<gene>
    <name evidence="5" type="ORF">SDRG_00282</name>
</gene>
<dbReference type="InterPro" id="IPR052387">
    <property type="entry name" value="Fibrocystin"/>
</dbReference>
<keyword evidence="3" id="KW-1133">Transmembrane helix</keyword>
<dbReference type="OrthoDB" id="439917at2759"/>
<feature type="domain" description="IPT/TIG" evidence="4">
    <location>
        <begin position="5056"/>
        <end position="5135"/>
    </location>
</feature>
<keyword evidence="6" id="KW-1185">Reference proteome</keyword>
<dbReference type="GeneID" id="19941009"/>
<dbReference type="Gene3D" id="2.60.40.10">
    <property type="entry name" value="Immunoglobulins"/>
    <property type="match status" value="37"/>
</dbReference>
<feature type="transmembrane region" description="Helical" evidence="3">
    <location>
        <begin position="6865"/>
        <end position="6886"/>
    </location>
</feature>
<dbReference type="InterPro" id="IPR014756">
    <property type="entry name" value="Ig_E-set"/>
</dbReference>
<feature type="domain" description="IPT/TIG" evidence="4">
    <location>
        <begin position="186"/>
        <end position="270"/>
    </location>
</feature>
<feature type="compositionally biased region" description="Basic and acidic residues" evidence="2">
    <location>
        <begin position="7620"/>
        <end position="7632"/>
    </location>
</feature>
<dbReference type="PANTHER" id="PTHR46769">
    <property type="entry name" value="POLYCYSTIC KIDNEY AND HEPATIC DISEASE 1 (AUTOSOMAL RECESSIVE)-LIKE 1"/>
    <property type="match status" value="1"/>
</dbReference>
<name>T0SI86_SAPDV</name>
<dbReference type="Pfam" id="PF01833">
    <property type="entry name" value="TIG"/>
    <property type="match status" value="22"/>
</dbReference>
<feature type="domain" description="IPT/TIG" evidence="4">
    <location>
        <begin position="4245"/>
        <end position="4337"/>
    </location>
</feature>
<feature type="transmembrane region" description="Helical" evidence="3">
    <location>
        <begin position="7217"/>
        <end position="7239"/>
    </location>
</feature>
<keyword evidence="3" id="KW-0472">Membrane</keyword>
<feature type="transmembrane region" description="Helical" evidence="3">
    <location>
        <begin position="6926"/>
        <end position="6946"/>
    </location>
</feature>
<dbReference type="InParanoid" id="T0SI86"/>
<dbReference type="SMART" id="SM01411">
    <property type="entry name" value="Ephrin_rec_like"/>
    <property type="match status" value="7"/>
</dbReference>
<evidence type="ECO:0000313" key="5">
    <source>
        <dbReference type="EMBL" id="EQC42552.1"/>
    </source>
</evidence>
<dbReference type="InterPro" id="IPR009030">
    <property type="entry name" value="Growth_fac_rcpt_cys_sf"/>
</dbReference>